<dbReference type="EMBL" id="SZQL01000068">
    <property type="protein sequence ID" value="TKK63929.1"/>
    <property type="molecule type" value="Genomic_DNA"/>
</dbReference>
<dbReference type="AlphaFoldDB" id="A0A4U3KQN5"/>
<evidence type="ECO:0000313" key="2">
    <source>
        <dbReference type="Proteomes" id="UP000305848"/>
    </source>
</evidence>
<dbReference type="InterPro" id="IPR009057">
    <property type="entry name" value="Homeodomain-like_sf"/>
</dbReference>
<comment type="caution">
    <text evidence="1">The sequence shown here is derived from an EMBL/GenBank/DDBJ whole genome shotgun (WGS) entry which is preliminary data.</text>
</comment>
<gene>
    <name evidence="1" type="ORF">FC093_23580</name>
</gene>
<evidence type="ECO:0000313" key="1">
    <source>
        <dbReference type="EMBL" id="TKK63929.1"/>
    </source>
</evidence>
<keyword evidence="2" id="KW-1185">Reference proteome</keyword>
<dbReference type="SUPFAM" id="SSF46689">
    <property type="entry name" value="Homeodomain-like"/>
    <property type="match status" value="1"/>
</dbReference>
<dbReference type="RefSeq" id="WP_137264285.1">
    <property type="nucleotide sequence ID" value="NZ_SZQL01000068.1"/>
</dbReference>
<protein>
    <submittedName>
        <fullName evidence="1">Helix-turn-helix domain-containing protein</fullName>
    </submittedName>
</protein>
<sequence length="168" mass="19095">MAKAKGIRVKETPQQLKQLLKQQSKAGLRNRIIMLQQIQKSKTALSKNELAELAGVNHNSIQKWRRLYETGGMSALLEHKQGGKRRAVITAVAHTAIEKKLKSPSDAFVSFEDLRRWVDMHLIPGIKYVTLNAYVKKHFGAKLKVARKSHIQKDMAAAEQFKKNERSL</sequence>
<accession>A0A4U3KQN5</accession>
<dbReference type="Proteomes" id="UP000305848">
    <property type="component" value="Unassembled WGS sequence"/>
</dbReference>
<proteinExistence type="predicted"/>
<name>A0A4U3KQN5_9BACT</name>
<dbReference type="OrthoDB" id="677437at2"/>
<reference evidence="1 2" key="1">
    <citation type="submission" date="2019-05" db="EMBL/GenBank/DDBJ databases">
        <title>Panacibacter sp. strain 17mud1-8 Genome sequencing and assembly.</title>
        <authorList>
            <person name="Chhetri G."/>
        </authorList>
    </citation>
    <scope>NUCLEOTIDE SEQUENCE [LARGE SCALE GENOMIC DNA]</scope>
    <source>
        <strain evidence="1 2">17mud1-8</strain>
    </source>
</reference>
<organism evidence="1 2">
    <name type="scientific">Ilyomonas limi</name>
    <dbReference type="NCBI Taxonomy" id="2575867"/>
    <lineage>
        <taxon>Bacteria</taxon>
        <taxon>Pseudomonadati</taxon>
        <taxon>Bacteroidota</taxon>
        <taxon>Chitinophagia</taxon>
        <taxon>Chitinophagales</taxon>
        <taxon>Chitinophagaceae</taxon>
        <taxon>Ilyomonas</taxon>
    </lineage>
</organism>